<keyword evidence="3" id="KW-1185">Reference proteome</keyword>
<dbReference type="AlphaFoldDB" id="A0A699Z013"/>
<comment type="caution">
    <text evidence="2">The sequence shown here is derived from an EMBL/GenBank/DDBJ whole genome shotgun (WGS) entry which is preliminary data.</text>
</comment>
<dbReference type="Proteomes" id="UP000485058">
    <property type="component" value="Unassembled WGS sequence"/>
</dbReference>
<protein>
    <submittedName>
        <fullName evidence="2">Uncharacterized protein</fullName>
    </submittedName>
</protein>
<dbReference type="EMBL" id="BLLF01000557">
    <property type="protein sequence ID" value="GFH12948.1"/>
    <property type="molecule type" value="Genomic_DNA"/>
</dbReference>
<gene>
    <name evidence="2" type="ORF">HaLaN_08733</name>
</gene>
<reference evidence="2 3" key="1">
    <citation type="submission" date="2020-02" db="EMBL/GenBank/DDBJ databases">
        <title>Draft genome sequence of Haematococcus lacustris strain NIES-144.</title>
        <authorList>
            <person name="Morimoto D."/>
            <person name="Nakagawa S."/>
            <person name="Yoshida T."/>
            <person name="Sawayama S."/>
        </authorList>
    </citation>
    <scope>NUCLEOTIDE SEQUENCE [LARGE SCALE GENOMIC DNA]</scope>
    <source>
        <strain evidence="2 3">NIES-144</strain>
    </source>
</reference>
<evidence type="ECO:0000313" key="2">
    <source>
        <dbReference type="EMBL" id="GFH12948.1"/>
    </source>
</evidence>
<sequence length="22" mass="2468">MARFGPAVHVPEKEQQAEDQLS</sequence>
<proteinExistence type="predicted"/>
<evidence type="ECO:0000256" key="1">
    <source>
        <dbReference type="SAM" id="MobiDB-lite"/>
    </source>
</evidence>
<evidence type="ECO:0000313" key="3">
    <source>
        <dbReference type="Proteomes" id="UP000485058"/>
    </source>
</evidence>
<accession>A0A699Z013</accession>
<organism evidence="2 3">
    <name type="scientific">Haematococcus lacustris</name>
    <name type="common">Green alga</name>
    <name type="synonym">Haematococcus pluvialis</name>
    <dbReference type="NCBI Taxonomy" id="44745"/>
    <lineage>
        <taxon>Eukaryota</taxon>
        <taxon>Viridiplantae</taxon>
        <taxon>Chlorophyta</taxon>
        <taxon>core chlorophytes</taxon>
        <taxon>Chlorophyceae</taxon>
        <taxon>CS clade</taxon>
        <taxon>Chlamydomonadales</taxon>
        <taxon>Haematococcaceae</taxon>
        <taxon>Haematococcus</taxon>
    </lineage>
</organism>
<feature type="region of interest" description="Disordered" evidence="1">
    <location>
        <begin position="1"/>
        <end position="22"/>
    </location>
</feature>
<name>A0A699Z013_HAELA</name>